<dbReference type="Gene3D" id="2.40.50.140">
    <property type="entry name" value="Nucleic acid-binding proteins"/>
    <property type="match status" value="2"/>
</dbReference>
<evidence type="ECO:0000313" key="4">
    <source>
        <dbReference type="Proteomes" id="UP001597213"/>
    </source>
</evidence>
<evidence type="ECO:0000256" key="1">
    <source>
        <dbReference type="SAM" id="MobiDB-lite"/>
    </source>
</evidence>
<dbReference type="PRINTS" id="PR00050">
    <property type="entry name" value="COLDSHOCK"/>
</dbReference>
<feature type="domain" description="CSD" evidence="2">
    <location>
        <begin position="103"/>
        <end position="168"/>
    </location>
</feature>
<dbReference type="PANTHER" id="PTHR46565:SF20">
    <property type="entry name" value="COLD SHOCK DOMAIN-CONTAINING PROTEIN 4"/>
    <property type="match status" value="1"/>
</dbReference>
<sequence>MSESDNGSRKISGLIKWFDSKKGFGFIVDHAGGSDVLLHANVLRSFGQSSVAEGARIEAMAAPSARGWQAIEVLSILPPESDTPAPLIDLMSSGAEEIEKLPVLPARVKWFDPFKGFGFANVFGESEDIFLHIEVLRHSGFANLVAGEAIGMKVVHGKRGAMAAAVFSWEWILTHANATGSGSGGGGADVSGGGGQATGGAGDTGPAEQKPAGRSDVARIAGLGGRPPLCIQSPVQVSEISFG</sequence>
<proteinExistence type="predicted"/>
<name>A0ABW4R2D6_9RHOB</name>
<evidence type="ECO:0000313" key="3">
    <source>
        <dbReference type="EMBL" id="MFD1880389.1"/>
    </source>
</evidence>
<evidence type="ECO:0000259" key="2">
    <source>
        <dbReference type="PROSITE" id="PS51857"/>
    </source>
</evidence>
<comment type="caution">
    <text evidence="3">The sequence shown here is derived from an EMBL/GenBank/DDBJ whole genome shotgun (WGS) entry which is preliminary data.</text>
</comment>
<protein>
    <submittedName>
        <fullName evidence="3">Cold-shock protein</fullName>
    </submittedName>
</protein>
<gene>
    <name evidence="3" type="ORF">ACFSCT_01505</name>
</gene>
<feature type="compositionally biased region" description="Gly residues" evidence="1">
    <location>
        <begin position="182"/>
        <end position="203"/>
    </location>
</feature>
<organism evidence="3 4">
    <name type="scientific">Paracoccus pacificus</name>
    <dbReference type="NCBI Taxonomy" id="1463598"/>
    <lineage>
        <taxon>Bacteria</taxon>
        <taxon>Pseudomonadati</taxon>
        <taxon>Pseudomonadota</taxon>
        <taxon>Alphaproteobacteria</taxon>
        <taxon>Rhodobacterales</taxon>
        <taxon>Paracoccaceae</taxon>
        <taxon>Paracoccus</taxon>
    </lineage>
</organism>
<dbReference type="PANTHER" id="PTHR46565">
    <property type="entry name" value="COLD SHOCK DOMAIN PROTEIN 2"/>
    <property type="match status" value="1"/>
</dbReference>
<dbReference type="InterPro" id="IPR012340">
    <property type="entry name" value="NA-bd_OB-fold"/>
</dbReference>
<reference evidence="4" key="1">
    <citation type="journal article" date="2019" name="Int. J. Syst. Evol. Microbiol.">
        <title>The Global Catalogue of Microorganisms (GCM) 10K type strain sequencing project: providing services to taxonomists for standard genome sequencing and annotation.</title>
        <authorList>
            <consortium name="The Broad Institute Genomics Platform"/>
            <consortium name="The Broad Institute Genome Sequencing Center for Infectious Disease"/>
            <person name="Wu L."/>
            <person name="Ma J."/>
        </authorList>
    </citation>
    <scope>NUCLEOTIDE SEQUENCE [LARGE SCALE GENOMIC DNA]</scope>
    <source>
        <strain evidence="4">CCUG 56029</strain>
    </source>
</reference>
<keyword evidence="4" id="KW-1185">Reference proteome</keyword>
<dbReference type="RefSeq" id="WP_379139540.1">
    <property type="nucleotide sequence ID" value="NZ_JBHUEN010000005.1"/>
</dbReference>
<accession>A0ABW4R2D6</accession>
<dbReference type="PROSITE" id="PS51857">
    <property type="entry name" value="CSD_2"/>
    <property type="match status" value="2"/>
</dbReference>
<feature type="domain" description="CSD" evidence="2">
    <location>
        <begin position="10"/>
        <end position="75"/>
    </location>
</feature>
<dbReference type="SMART" id="SM00357">
    <property type="entry name" value="CSP"/>
    <property type="match status" value="2"/>
</dbReference>
<dbReference type="CDD" id="cd04458">
    <property type="entry name" value="CSP_CDS"/>
    <property type="match status" value="2"/>
</dbReference>
<dbReference type="InterPro" id="IPR002059">
    <property type="entry name" value="CSP_DNA-bd"/>
</dbReference>
<dbReference type="InterPro" id="IPR011129">
    <property type="entry name" value="CSD"/>
</dbReference>
<dbReference type="EMBL" id="JBHUEN010000005">
    <property type="protein sequence ID" value="MFD1880389.1"/>
    <property type="molecule type" value="Genomic_DNA"/>
</dbReference>
<feature type="region of interest" description="Disordered" evidence="1">
    <location>
        <begin position="182"/>
        <end position="229"/>
    </location>
</feature>
<dbReference type="Proteomes" id="UP001597213">
    <property type="component" value="Unassembled WGS sequence"/>
</dbReference>
<dbReference type="Pfam" id="PF00313">
    <property type="entry name" value="CSD"/>
    <property type="match status" value="2"/>
</dbReference>
<dbReference type="SUPFAM" id="SSF50249">
    <property type="entry name" value="Nucleic acid-binding proteins"/>
    <property type="match status" value="2"/>
</dbReference>